<organism evidence="2 3">
    <name type="scientific">Bifidobacterium aerophilum</name>
    <dbReference type="NCBI Taxonomy" id="1798155"/>
    <lineage>
        <taxon>Bacteria</taxon>
        <taxon>Bacillati</taxon>
        <taxon>Actinomycetota</taxon>
        <taxon>Actinomycetes</taxon>
        <taxon>Bifidobacteriales</taxon>
        <taxon>Bifidobacteriaceae</taxon>
        <taxon>Bifidobacterium</taxon>
    </lineage>
</organism>
<protein>
    <recommendedName>
        <fullName evidence="4">Helix-turn-helix domain-containing protein</fullName>
    </recommendedName>
</protein>
<evidence type="ECO:0000313" key="2">
    <source>
        <dbReference type="EMBL" id="NEG89952.1"/>
    </source>
</evidence>
<dbReference type="RefSeq" id="WP_163231752.1">
    <property type="nucleotide sequence ID" value="NZ_WHZW01000016.1"/>
</dbReference>
<dbReference type="AlphaFoldDB" id="A0A6N9Z5N6"/>
<comment type="caution">
    <text evidence="2">The sequence shown here is derived from an EMBL/GenBank/DDBJ whole genome shotgun (WGS) entry which is preliminary data.</text>
</comment>
<dbReference type="Gene3D" id="1.10.1660.10">
    <property type="match status" value="1"/>
</dbReference>
<reference evidence="2 3" key="1">
    <citation type="submission" date="2019-10" db="EMBL/GenBank/DDBJ databases">
        <title>Bifidobacterium from non-human primates.</title>
        <authorList>
            <person name="Modesto M."/>
        </authorList>
    </citation>
    <scope>NUCLEOTIDE SEQUENCE [LARGE SCALE GENOMIC DNA]</scope>
    <source>
        <strain evidence="2 3">TRE17</strain>
    </source>
</reference>
<proteinExistence type="predicted"/>
<evidence type="ECO:0000313" key="3">
    <source>
        <dbReference type="Proteomes" id="UP000469194"/>
    </source>
</evidence>
<dbReference type="Proteomes" id="UP000469194">
    <property type="component" value="Unassembled WGS sequence"/>
</dbReference>
<evidence type="ECO:0000256" key="1">
    <source>
        <dbReference type="SAM" id="Coils"/>
    </source>
</evidence>
<accession>A0A6N9Z5N6</accession>
<name>A0A6N9Z5N6_9BIFI</name>
<keyword evidence="1" id="KW-0175">Coiled coil</keyword>
<gene>
    <name evidence="2" type="ORF">GFD25_08150</name>
</gene>
<dbReference type="EMBL" id="WHZW01000016">
    <property type="protein sequence ID" value="NEG89952.1"/>
    <property type="molecule type" value="Genomic_DNA"/>
</dbReference>
<sequence>MSQSKLYVLKEAAKCLGITSSALSKRIHKGTLVATKDAAGHWAISQDTLDQLRSEIKAKHAFDLEGRTMGVSSVASERSMNLNDATLNRQTLRKEIDMLDAKLESKKAAMAQLNESIDLLEALIRTKQQLLKVL</sequence>
<keyword evidence="3" id="KW-1185">Reference proteome</keyword>
<feature type="coiled-coil region" evidence="1">
    <location>
        <begin position="82"/>
        <end position="130"/>
    </location>
</feature>
<evidence type="ECO:0008006" key="4">
    <source>
        <dbReference type="Google" id="ProtNLM"/>
    </source>
</evidence>